<reference evidence="2 3" key="1">
    <citation type="submission" date="2016-04" db="EMBL/GenBank/DDBJ databases">
        <title>Genome sequence of Methanobrevibacter filiformis DSM 11501.</title>
        <authorList>
            <person name="Poehlein A."/>
            <person name="Seedorf H."/>
            <person name="Daniel R."/>
        </authorList>
    </citation>
    <scope>NUCLEOTIDE SEQUENCE [LARGE SCALE GENOMIC DNA]</scope>
    <source>
        <strain evidence="2 3">DSM 11501</strain>
    </source>
</reference>
<accession>A0A166CVF6</accession>
<feature type="transmembrane region" description="Helical" evidence="1">
    <location>
        <begin position="30"/>
        <end position="53"/>
    </location>
</feature>
<organism evidence="2 3">
    <name type="scientific">Methanobrevibacter filiformis</name>
    <dbReference type="NCBI Taxonomy" id="55758"/>
    <lineage>
        <taxon>Archaea</taxon>
        <taxon>Methanobacteriati</taxon>
        <taxon>Methanobacteriota</taxon>
        <taxon>Methanomada group</taxon>
        <taxon>Methanobacteria</taxon>
        <taxon>Methanobacteriales</taxon>
        <taxon>Methanobacteriaceae</taxon>
        <taxon>Methanobrevibacter</taxon>
    </lineage>
</organism>
<dbReference type="PATRIC" id="fig|55758.3.peg.372"/>
<comment type="caution">
    <text evidence="2">The sequence shown here is derived from an EMBL/GenBank/DDBJ whole genome shotgun (WGS) entry which is preliminary data.</text>
</comment>
<feature type="transmembrane region" description="Helical" evidence="1">
    <location>
        <begin position="7"/>
        <end position="24"/>
    </location>
</feature>
<keyword evidence="1" id="KW-1133">Transmembrane helix</keyword>
<dbReference type="EMBL" id="LWMT01000044">
    <property type="protein sequence ID" value="KZX17097.1"/>
    <property type="molecule type" value="Genomic_DNA"/>
</dbReference>
<proteinExistence type="predicted"/>
<dbReference type="AlphaFoldDB" id="A0A166CVF6"/>
<dbReference type="RefSeq" id="WP_066970873.1">
    <property type="nucleotide sequence ID" value="NZ_LWMT01000044.1"/>
</dbReference>
<keyword evidence="1" id="KW-0472">Membrane</keyword>
<sequence>MKKLDIYSYILCIISALLILYCLIFNPISWIVYAIAIICIPLLVLSFGFITMAKAKKDEEEERREEPFIGY</sequence>
<evidence type="ECO:0000313" key="3">
    <source>
        <dbReference type="Proteomes" id="UP000077066"/>
    </source>
</evidence>
<evidence type="ECO:0000313" key="2">
    <source>
        <dbReference type="EMBL" id="KZX17097.1"/>
    </source>
</evidence>
<evidence type="ECO:0000256" key="1">
    <source>
        <dbReference type="SAM" id="Phobius"/>
    </source>
</evidence>
<keyword evidence="1" id="KW-0812">Transmembrane</keyword>
<name>A0A166CVF6_9EURY</name>
<protein>
    <submittedName>
        <fullName evidence="2">Uncharacterized protein</fullName>
    </submittedName>
</protein>
<keyword evidence="3" id="KW-1185">Reference proteome</keyword>
<gene>
    <name evidence="2" type="ORF">MBFIL_03330</name>
</gene>
<dbReference type="Proteomes" id="UP000077066">
    <property type="component" value="Unassembled WGS sequence"/>
</dbReference>
<dbReference type="STRING" id="55758.MBFIL_03330"/>
<dbReference type="OrthoDB" id="69551at2157"/>